<protein>
    <submittedName>
        <fullName evidence="6">Methyl-accepting chemotaxis protein</fullName>
    </submittedName>
</protein>
<dbReference type="Pfam" id="PF00015">
    <property type="entry name" value="MCPsignal"/>
    <property type="match status" value="1"/>
</dbReference>
<dbReference type="OrthoDB" id="354666at2"/>
<evidence type="ECO:0000256" key="3">
    <source>
        <dbReference type="PROSITE-ProRule" id="PRU00284"/>
    </source>
</evidence>
<dbReference type="PRINTS" id="PR00260">
    <property type="entry name" value="CHEMTRNSDUCR"/>
</dbReference>
<dbReference type="PROSITE" id="PS50111">
    <property type="entry name" value="CHEMOTAXIS_TRANSDUC_2"/>
    <property type="match status" value="1"/>
</dbReference>
<keyword evidence="4" id="KW-0812">Transmembrane</keyword>
<organism evidence="6 7">
    <name type="scientific">Leptospira ilyithenensis</name>
    <dbReference type="NCBI Taxonomy" id="2484901"/>
    <lineage>
        <taxon>Bacteria</taxon>
        <taxon>Pseudomonadati</taxon>
        <taxon>Spirochaetota</taxon>
        <taxon>Spirochaetia</taxon>
        <taxon>Leptospirales</taxon>
        <taxon>Leptospiraceae</taxon>
        <taxon>Leptospira</taxon>
    </lineage>
</organism>
<dbReference type="InterPro" id="IPR051310">
    <property type="entry name" value="MCP_chemotaxis"/>
</dbReference>
<dbReference type="RefSeq" id="WP_135764472.1">
    <property type="nucleotide sequence ID" value="NZ_RQHV01000049.1"/>
</dbReference>
<keyword evidence="4" id="KW-1133">Transmembrane helix</keyword>
<feature type="transmembrane region" description="Helical" evidence="4">
    <location>
        <begin position="12"/>
        <end position="34"/>
    </location>
</feature>
<dbReference type="AlphaFoldDB" id="A0A4R9LST9"/>
<dbReference type="SMART" id="SM00283">
    <property type="entry name" value="MA"/>
    <property type="match status" value="1"/>
</dbReference>
<feature type="domain" description="Methyl-accepting transducer" evidence="5">
    <location>
        <begin position="218"/>
        <end position="482"/>
    </location>
</feature>
<keyword evidence="7" id="KW-1185">Reference proteome</keyword>
<feature type="transmembrane region" description="Helical" evidence="4">
    <location>
        <begin position="40"/>
        <end position="60"/>
    </location>
</feature>
<comment type="caution">
    <text evidence="6">The sequence shown here is derived from an EMBL/GenBank/DDBJ whole genome shotgun (WGS) entry which is preliminary data.</text>
</comment>
<comment type="similarity">
    <text evidence="2">Belongs to the methyl-accepting chemotaxis (MCP) protein family.</text>
</comment>
<name>A0A4R9LST9_9LEPT</name>
<evidence type="ECO:0000313" key="6">
    <source>
        <dbReference type="EMBL" id="TGN10093.1"/>
    </source>
</evidence>
<evidence type="ECO:0000256" key="2">
    <source>
        <dbReference type="ARBA" id="ARBA00029447"/>
    </source>
</evidence>
<feature type="transmembrane region" description="Helical" evidence="4">
    <location>
        <begin position="101"/>
        <end position="118"/>
    </location>
</feature>
<evidence type="ECO:0000256" key="4">
    <source>
        <dbReference type="SAM" id="Phobius"/>
    </source>
</evidence>
<dbReference type="Proteomes" id="UP000298264">
    <property type="component" value="Unassembled WGS sequence"/>
</dbReference>
<reference evidence="6" key="1">
    <citation type="journal article" date="2019" name="PLoS Negl. Trop. Dis.">
        <title>Revisiting the worldwide diversity of Leptospira species in the environment.</title>
        <authorList>
            <person name="Vincent A.T."/>
            <person name="Schiettekatte O."/>
            <person name="Bourhy P."/>
            <person name="Veyrier F.J."/>
            <person name="Picardeau M."/>
        </authorList>
    </citation>
    <scope>NUCLEOTIDE SEQUENCE [LARGE SCALE GENOMIC DNA]</scope>
    <source>
        <strain evidence="6">201400974</strain>
    </source>
</reference>
<dbReference type="SUPFAM" id="SSF58104">
    <property type="entry name" value="Methyl-accepting chemotaxis protein (MCP) signaling domain"/>
    <property type="match status" value="1"/>
</dbReference>
<dbReference type="PANTHER" id="PTHR43531">
    <property type="entry name" value="PROTEIN ICFG"/>
    <property type="match status" value="1"/>
</dbReference>
<keyword evidence="3" id="KW-0807">Transducer</keyword>
<sequence>MDNYSLQPAKTINSIRIFLFINFTLGIIGTYSTLDRTQSTIMIIGAAIYGISSGIQAFLFKKGLDPKPFYFVLCDVFVTGMNTILQANINEDIAAGSIKLGINYTISFFLILYSGFLFSWRQTVVVGALLSIINLVTLYVAYLSGVEFIDSTDPHKFPFALSTSIEVVKLTFLLMATFATGKMVSLLVKTRDEAMEGKRIADEHALIVDKQKGNMQETAVKLNESVSALKIFTEDLNSQIQTQATSIEEISASLTQISQATESSAYFVRDQYQKIEKLNEESYNLEKLVSEIRLEITEISKQINQSTNFSNEVSTSMSSLNSALDEVKQSFMKVEEVNQIMKEIADRTNLLSLNASIEAARAGEHGRGFAVVAQEVGKLADNSATNASIISKTIQKSRSDLENGNKSASIASEMATNQEKELIAIETSVKVFHEKIEEMQNINARVVSSQRELKDLSSQLETIATEQSIGNKEVTRAAQSIEDAVQVVAENTRLLQDQIGEIAKQAEKIR</sequence>
<keyword evidence="1" id="KW-0145">Chemotaxis</keyword>
<proteinExistence type="inferred from homology"/>
<keyword evidence="4" id="KW-0472">Membrane</keyword>
<dbReference type="GO" id="GO:0005886">
    <property type="term" value="C:plasma membrane"/>
    <property type="evidence" value="ECO:0007669"/>
    <property type="project" value="TreeGrafter"/>
</dbReference>
<dbReference type="EMBL" id="RQHV01000049">
    <property type="protein sequence ID" value="TGN10093.1"/>
    <property type="molecule type" value="Genomic_DNA"/>
</dbReference>
<dbReference type="InterPro" id="IPR004089">
    <property type="entry name" value="MCPsignal_dom"/>
</dbReference>
<accession>A0A4R9LST9</accession>
<feature type="transmembrane region" description="Helical" evidence="4">
    <location>
        <begin position="125"/>
        <end position="145"/>
    </location>
</feature>
<evidence type="ECO:0000256" key="1">
    <source>
        <dbReference type="ARBA" id="ARBA00022500"/>
    </source>
</evidence>
<dbReference type="GO" id="GO:0006935">
    <property type="term" value="P:chemotaxis"/>
    <property type="evidence" value="ECO:0007669"/>
    <property type="project" value="UniProtKB-KW"/>
</dbReference>
<dbReference type="GO" id="GO:0007165">
    <property type="term" value="P:signal transduction"/>
    <property type="evidence" value="ECO:0007669"/>
    <property type="project" value="UniProtKB-KW"/>
</dbReference>
<dbReference type="PANTHER" id="PTHR43531:SF11">
    <property type="entry name" value="METHYL-ACCEPTING CHEMOTAXIS PROTEIN 3"/>
    <property type="match status" value="1"/>
</dbReference>
<dbReference type="GO" id="GO:0004888">
    <property type="term" value="F:transmembrane signaling receptor activity"/>
    <property type="evidence" value="ECO:0007669"/>
    <property type="project" value="InterPro"/>
</dbReference>
<gene>
    <name evidence="6" type="ORF">EHS11_11070</name>
</gene>
<dbReference type="InterPro" id="IPR004090">
    <property type="entry name" value="Chemotax_Me-accpt_rcpt"/>
</dbReference>
<feature type="transmembrane region" description="Helical" evidence="4">
    <location>
        <begin position="157"/>
        <end position="179"/>
    </location>
</feature>
<evidence type="ECO:0000259" key="5">
    <source>
        <dbReference type="PROSITE" id="PS50111"/>
    </source>
</evidence>
<feature type="transmembrane region" description="Helical" evidence="4">
    <location>
        <begin position="69"/>
        <end position="89"/>
    </location>
</feature>
<dbReference type="Gene3D" id="1.10.287.950">
    <property type="entry name" value="Methyl-accepting chemotaxis protein"/>
    <property type="match status" value="1"/>
</dbReference>
<evidence type="ECO:0000313" key="7">
    <source>
        <dbReference type="Proteomes" id="UP000298264"/>
    </source>
</evidence>